<evidence type="ECO:0000313" key="3">
    <source>
        <dbReference type="EMBL" id="EMD39237.1"/>
    </source>
</evidence>
<keyword evidence="1" id="KW-0472">Membrane</keyword>
<feature type="transmembrane region" description="Helical" evidence="1">
    <location>
        <begin position="86"/>
        <end position="103"/>
    </location>
</feature>
<evidence type="ECO:0000313" key="4">
    <source>
        <dbReference type="Proteomes" id="UP000016930"/>
    </source>
</evidence>
<gene>
    <name evidence="3" type="ORF">CERSUDRAFT_122665</name>
</gene>
<dbReference type="Proteomes" id="UP000016930">
    <property type="component" value="Unassembled WGS sequence"/>
</dbReference>
<proteinExistence type="predicted"/>
<feature type="domain" description="DUF6533" evidence="2">
    <location>
        <begin position="49"/>
        <end position="90"/>
    </location>
</feature>
<protein>
    <recommendedName>
        <fullName evidence="2">DUF6533 domain-containing protein</fullName>
    </recommendedName>
</protein>
<feature type="transmembrane region" description="Helical" evidence="1">
    <location>
        <begin position="110"/>
        <end position="130"/>
    </location>
</feature>
<keyword evidence="1" id="KW-1133">Transmembrane helix</keyword>
<evidence type="ECO:0000259" key="2">
    <source>
        <dbReference type="Pfam" id="PF20151"/>
    </source>
</evidence>
<sequence length="133" mass="15424">MATTVDANRTLSLFDDLSLYVHTWRLKTENADWSSLQIVQINRYEVLIPATILLYDYCITFSTEIDDFWSESSFTLASFLFVLNRYFSLLLTVPVALEFFAYLSEMVGRIIFSFVKSIFMICVQTLTEVIPLT</sequence>
<dbReference type="OrthoDB" id="2802637at2759"/>
<dbReference type="Pfam" id="PF20151">
    <property type="entry name" value="DUF6533"/>
    <property type="match status" value="1"/>
</dbReference>
<dbReference type="AlphaFoldDB" id="M2RL87"/>
<keyword evidence="1" id="KW-0812">Transmembrane</keyword>
<dbReference type="HOGENOM" id="CLU_1906500_0_0_1"/>
<dbReference type="EMBL" id="KB445794">
    <property type="protein sequence ID" value="EMD39237.1"/>
    <property type="molecule type" value="Genomic_DNA"/>
</dbReference>
<keyword evidence="4" id="KW-1185">Reference proteome</keyword>
<dbReference type="InterPro" id="IPR045340">
    <property type="entry name" value="DUF6533"/>
</dbReference>
<organism evidence="3 4">
    <name type="scientific">Ceriporiopsis subvermispora (strain B)</name>
    <name type="common">White-rot fungus</name>
    <name type="synonym">Gelatoporia subvermispora</name>
    <dbReference type="NCBI Taxonomy" id="914234"/>
    <lineage>
        <taxon>Eukaryota</taxon>
        <taxon>Fungi</taxon>
        <taxon>Dikarya</taxon>
        <taxon>Basidiomycota</taxon>
        <taxon>Agaricomycotina</taxon>
        <taxon>Agaricomycetes</taxon>
        <taxon>Polyporales</taxon>
        <taxon>Gelatoporiaceae</taxon>
        <taxon>Gelatoporia</taxon>
    </lineage>
</organism>
<evidence type="ECO:0000256" key="1">
    <source>
        <dbReference type="SAM" id="Phobius"/>
    </source>
</evidence>
<name>M2RL87_CERS8</name>
<reference evidence="3 4" key="1">
    <citation type="journal article" date="2012" name="Proc. Natl. Acad. Sci. U.S.A.">
        <title>Comparative genomics of Ceriporiopsis subvermispora and Phanerochaete chrysosporium provide insight into selective ligninolysis.</title>
        <authorList>
            <person name="Fernandez-Fueyo E."/>
            <person name="Ruiz-Duenas F.J."/>
            <person name="Ferreira P."/>
            <person name="Floudas D."/>
            <person name="Hibbett D.S."/>
            <person name="Canessa P."/>
            <person name="Larrondo L.F."/>
            <person name="James T.Y."/>
            <person name="Seelenfreund D."/>
            <person name="Lobos S."/>
            <person name="Polanco R."/>
            <person name="Tello M."/>
            <person name="Honda Y."/>
            <person name="Watanabe T."/>
            <person name="Watanabe T."/>
            <person name="Ryu J.S."/>
            <person name="Kubicek C.P."/>
            <person name="Schmoll M."/>
            <person name="Gaskell J."/>
            <person name="Hammel K.E."/>
            <person name="St John F.J."/>
            <person name="Vanden Wymelenberg A."/>
            <person name="Sabat G."/>
            <person name="Splinter BonDurant S."/>
            <person name="Syed K."/>
            <person name="Yadav J.S."/>
            <person name="Doddapaneni H."/>
            <person name="Subramanian V."/>
            <person name="Lavin J.L."/>
            <person name="Oguiza J.A."/>
            <person name="Perez G."/>
            <person name="Pisabarro A.G."/>
            <person name="Ramirez L."/>
            <person name="Santoyo F."/>
            <person name="Master E."/>
            <person name="Coutinho P.M."/>
            <person name="Henrissat B."/>
            <person name="Lombard V."/>
            <person name="Magnuson J.K."/>
            <person name="Kuees U."/>
            <person name="Hori C."/>
            <person name="Igarashi K."/>
            <person name="Samejima M."/>
            <person name="Held B.W."/>
            <person name="Barry K.W."/>
            <person name="LaButti K.M."/>
            <person name="Lapidus A."/>
            <person name="Lindquist E.A."/>
            <person name="Lucas S.M."/>
            <person name="Riley R."/>
            <person name="Salamov A.A."/>
            <person name="Hoffmeister D."/>
            <person name="Schwenk D."/>
            <person name="Hadar Y."/>
            <person name="Yarden O."/>
            <person name="de Vries R.P."/>
            <person name="Wiebenga A."/>
            <person name="Stenlid J."/>
            <person name="Eastwood D."/>
            <person name="Grigoriev I.V."/>
            <person name="Berka R.M."/>
            <person name="Blanchette R.A."/>
            <person name="Kersten P."/>
            <person name="Martinez A.T."/>
            <person name="Vicuna R."/>
            <person name="Cullen D."/>
        </authorList>
    </citation>
    <scope>NUCLEOTIDE SEQUENCE [LARGE SCALE GENOMIC DNA]</scope>
    <source>
        <strain evidence="3 4">B</strain>
    </source>
</reference>
<accession>M2RL87</accession>